<evidence type="ECO:0000313" key="2">
    <source>
        <dbReference type="Proteomes" id="UP000076609"/>
    </source>
</evidence>
<evidence type="ECO:0000313" key="1">
    <source>
        <dbReference type="EMBL" id="KZE17163.1"/>
    </source>
</evidence>
<dbReference type="Proteomes" id="UP000076609">
    <property type="component" value="Unassembled WGS sequence"/>
</dbReference>
<protein>
    <submittedName>
        <fullName evidence="1">Cupin</fullName>
    </submittedName>
</protein>
<dbReference type="EMBL" id="LQQO01000007">
    <property type="protein sequence ID" value="KZE17163.1"/>
    <property type="molecule type" value="Genomic_DNA"/>
</dbReference>
<keyword evidence="2" id="KW-1185">Reference proteome</keyword>
<dbReference type="Gene3D" id="2.60.120.10">
    <property type="entry name" value="Jelly Rolls"/>
    <property type="match status" value="1"/>
</dbReference>
<proteinExistence type="predicted"/>
<dbReference type="SUPFAM" id="SSF51182">
    <property type="entry name" value="RmlC-like cupins"/>
    <property type="match status" value="1"/>
</dbReference>
<accession>A0ABR5YED5</accession>
<comment type="caution">
    <text evidence="1">The sequence shown here is derived from an EMBL/GenBank/DDBJ whole genome shotgun (WGS) entry which is preliminary data.</text>
</comment>
<name>A0ABR5YED5_9SPHN</name>
<dbReference type="InterPro" id="IPR014710">
    <property type="entry name" value="RmlC-like_jellyroll"/>
</dbReference>
<gene>
    <name evidence="1" type="ORF">AVT10_11600</name>
</gene>
<reference evidence="2" key="1">
    <citation type="submission" date="2016-01" db="EMBL/GenBank/DDBJ databases">
        <title>Draft genome of Chromobacterium sp. F49.</title>
        <authorList>
            <person name="Hong K.W."/>
        </authorList>
    </citation>
    <scope>NUCLEOTIDE SEQUENCE [LARGE SCALE GENOMIC DNA]</scope>
    <source>
        <strain evidence="2">CN3</strain>
    </source>
</reference>
<sequence length="136" mass="14563">MLAHVGGALDWATGRGKAPAMVVIDEATTRVREAPPHGKIGMSTAWRITDRVPGRTMEFRRRTLDKGAAIGVHRIDHDEVYQLLSGEGDVTSDGVTRRVAAGTTVYLYAGAEVGIAQRGAKPLALTIAYPLAMPVR</sequence>
<dbReference type="InterPro" id="IPR011051">
    <property type="entry name" value="RmlC_Cupin_sf"/>
</dbReference>
<organism evidence="1 2">
    <name type="scientific">Sphingomonas hankookensis</name>
    <dbReference type="NCBI Taxonomy" id="563996"/>
    <lineage>
        <taxon>Bacteria</taxon>
        <taxon>Pseudomonadati</taxon>
        <taxon>Pseudomonadota</taxon>
        <taxon>Alphaproteobacteria</taxon>
        <taxon>Sphingomonadales</taxon>
        <taxon>Sphingomonadaceae</taxon>
        <taxon>Sphingomonas</taxon>
    </lineage>
</organism>